<dbReference type="GO" id="GO:0016763">
    <property type="term" value="F:pentosyltransferase activity"/>
    <property type="evidence" value="ECO:0007669"/>
    <property type="project" value="TreeGrafter"/>
</dbReference>
<evidence type="ECO:0000256" key="2">
    <source>
        <dbReference type="ARBA" id="ARBA00022475"/>
    </source>
</evidence>
<keyword evidence="5 8" id="KW-0812">Transmembrane</keyword>
<feature type="transmembrane region" description="Helical" evidence="8">
    <location>
        <begin position="347"/>
        <end position="367"/>
    </location>
</feature>
<evidence type="ECO:0000256" key="8">
    <source>
        <dbReference type="SAM" id="Phobius"/>
    </source>
</evidence>
<evidence type="ECO:0000256" key="6">
    <source>
        <dbReference type="ARBA" id="ARBA00022989"/>
    </source>
</evidence>
<evidence type="ECO:0000313" key="10">
    <source>
        <dbReference type="EMBL" id="VAV84899.1"/>
    </source>
</evidence>
<evidence type="ECO:0000256" key="1">
    <source>
        <dbReference type="ARBA" id="ARBA00004651"/>
    </source>
</evidence>
<protein>
    <recommendedName>
        <fullName evidence="9">Glycosyltransferase RgtA/B/C/D-like domain-containing protein</fullName>
    </recommendedName>
</protein>
<dbReference type="InterPro" id="IPR050297">
    <property type="entry name" value="LipidA_mod_glycosyltrf_83"/>
</dbReference>
<evidence type="ECO:0000259" key="9">
    <source>
        <dbReference type="Pfam" id="PF13231"/>
    </source>
</evidence>
<keyword evidence="6 8" id="KW-1133">Transmembrane helix</keyword>
<feature type="transmembrane region" description="Helical" evidence="8">
    <location>
        <begin position="294"/>
        <end position="310"/>
    </location>
</feature>
<keyword evidence="2" id="KW-1003">Cell membrane</keyword>
<feature type="transmembrane region" description="Helical" evidence="8">
    <location>
        <begin position="60"/>
        <end position="77"/>
    </location>
</feature>
<sequence>MISAISNLSTRQKLIILVGLGFLLRLYAVFAAVTISVDSVGYIRLASEFLAGNYSGIMDTFRPPLYPLLISIFSYVFQDIELSARIVSLVFGTLVIPFSFYFARFISNEKIGLLTAFFVAFHPYLIRFSGDVLTESTYHFMLLMITFLSLRAVVNRSILAAFLAGVFIALGYVTKPGAIVIMPLLSFMIIFYNIRSIKRDWGKRLLLLLSSWGIFMFMALPYLLFLSKELGSGSVSGKYDVWVIVNVFIDIFIRGRHLGTFIQHFPEAMSLALFPFFIYGLYRRFKEGFPRVEVWLLVMIVFYCFMYIIVGSSKRYLVHLMPFTLIFVAMGFCYFEQYLYVKFKKKAPVYVFILLALITLAHMPVALAPLKANHLPEKLAGEWILEHDGEGVKILTRKPIVTYYAKGRYQRMRREQLTNIAKITEQAKSTEVVYLAGYVKVLKRTIVDFSEDRAFKELVKVKTFKGKDKTFVVYRFRTS</sequence>
<evidence type="ECO:0000256" key="7">
    <source>
        <dbReference type="ARBA" id="ARBA00023136"/>
    </source>
</evidence>
<dbReference type="GO" id="GO:0005886">
    <property type="term" value="C:plasma membrane"/>
    <property type="evidence" value="ECO:0007669"/>
    <property type="project" value="UniProtKB-SubCell"/>
</dbReference>
<feature type="transmembrane region" description="Helical" evidence="8">
    <location>
        <begin position="111"/>
        <end position="128"/>
    </location>
</feature>
<name>A0A3B0QXR6_9ZZZZ</name>
<keyword evidence="7 8" id="KW-0472">Membrane</keyword>
<dbReference type="EMBL" id="UOEA01000077">
    <property type="protein sequence ID" value="VAV84899.1"/>
    <property type="molecule type" value="Genomic_DNA"/>
</dbReference>
<dbReference type="InterPro" id="IPR038731">
    <property type="entry name" value="RgtA/B/C-like"/>
</dbReference>
<proteinExistence type="predicted"/>
<dbReference type="AlphaFoldDB" id="A0A3B0QXR6"/>
<evidence type="ECO:0000256" key="5">
    <source>
        <dbReference type="ARBA" id="ARBA00022692"/>
    </source>
</evidence>
<feature type="domain" description="Glycosyltransferase RgtA/B/C/D-like" evidence="9">
    <location>
        <begin position="62"/>
        <end position="204"/>
    </location>
</feature>
<feature type="transmembrane region" description="Helical" evidence="8">
    <location>
        <begin position="206"/>
        <end position="225"/>
    </location>
</feature>
<keyword evidence="4" id="KW-0808">Transferase</keyword>
<feature type="transmembrane region" description="Helical" evidence="8">
    <location>
        <begin position="261"/>
        <end position="282"/>
    </location>
</feature>
<feature type="transmembrane region" description="Helical" evidence="8">
    <location>
        <begin position="176"/>
        <end position="194"/>
    </location>
</feature>
<evidence type="ECO:0000256" key="4">
    <source>
        <dbReference type="ARBA" id="ARBA00022679"/>
    </source>
</evidence>
<dbReference type="PANTHER" id="PTHR33908">
    <property type="entry name" value="MANNOSYLTRANSFERASE YKCB-RELATED"/>
    <property type="match status" value="1"/>
</dbReference>
<feature type="transmembrane region" description="Helical" evidence="8">
    <location>
        <begin position="316"/>
        <end position="335"/>
    </location>
</feature>
<reference evidence="10" key="1">
    <citation type="submission" date="2018-06" db="EMBL/GenBank/DDBJ databases">
        <authorList>
            <person name="Zhirakovskaya E."/>
        </authorList>
    </citation>
    <scope>NUCLEOTIDE SEQUENCE</scope>
</reference>
<organism evidence="10">
    <name type="scientific">hydrothermal vent metagenome</name>
    <dbReference type="NCBI Taxonomy" id="652676"/>
    <lineage>
        <taxon>unclassified sequences</taxon>
        <taxon>metagenomes</taxon>
        <taxon>ecological metagenomes</taxon>
    </lineage>
</organism>
<feature type="transmembrane region" description="Helical" evidence="8">
    <location>
        <begin position="140"/>
        <end position="170"/>
    </location>
</feature>
<keyword evidence="3" id="KW-0328">Glycosyltransferase</keyword>
<dbReference type="Pfam" id="PF13231">
    <property type="entry name" value="PMT_2"/>
    <property type="match status" value="1"/>
</dbReference>
<evidence type="ECO:0000256" key="3">
    <source>
        <dbReference type="ARBA" id="ARBA00022676"/>
    </source>
</evidence>
<dbReference type="GO" id="GO:0008610">
    <property type="term" value="P:lipid biosynthetic process"/>
    <property type="evidence" value="ECO:0007669"/>
    <property type="project" value="UniProtKB-ARBA"/>
</dbReference>
<comment type="subcellular location">
    <subcellularLocation>
        <location evidence="1">Cell membrane</location>
        <topology evidence="1">Multi-pass membrane protein</topology>
    </subcellularLocation>
</comment>
<dbReference type="PANTHER" id="PTHR33908:SF11">
    <property type="entry name" value="MEMBRANE PROTEIN"/>
    <property type="match status" value="1"/>
</dbReference>
<accession>A0A3B0QXR6</accession>
<feature type="transmembrane region" description="Helical" evidence="8">
    <location>
        <begin position="84"/>
        <end position="105"/>
    </location>
</feature>
<gene>
    <name evidence="10" type="ORF">MNBD_DELTA01-836</name>
</gene>